<dbReference type="InterPro" id="IPR007083">
    <property type="entry name" value="RNA_pol_Rpb1_4"/>
</dbReference>
<dbReference type="InterPro" id="IPR044893">
    <property type="entry name" value="RNA_pol_Rpb1_clamp_domain"/>
</dbReference>
<keyword evidence="6" id="KW-0862">Zinc</keyword>
<dbReference type="PANTHER" id="PTHR19376:SF36">
    <property type="entry name" value="DNA-DIRECTED RNA POLYMERASE IV SUBUNIT 1"/>
    <property type="match status" value="1"/>
</dbReference>
<dbReference type="InterPro" id="IPR000722">
    <property type="entry name" value="RNA_pol_asu"/>
</dbReference>
<dbReference type="SMART" id="SM00663">
    <property type="entry name" value="RPOLA_N"/>
    <property type="match status" value="1"/>
</dbReference>
<comment type="catalytic activity">
    <reaction evidence="8">
        <text>RNA(n) + a ribonucleoside 5'-triphosphate = RNA(n+1) + diphosphate</text>
        <dbReference type="Rhea" id="RHEA:21248"/>
        <dbReference type="Rhea" id="RHEA-COMP:14527"/>
        <dbReference type="Rhea" id="RHEA-COMP:17342"/>
        <dbReference type="ChEBI" id="CHEBI:33019"/>
        <dbReference type="ChEBI" id="CHEBI:61557"/>
        <dbReference type="ChEBI" id="CHEBI:140395"/>
        <dbReference type="EC" id="2.7.7.6"/>
    </reaction>
</comment>
<evidence type="ECO:0000256" key="6">
    <source>
        <dbReference type="ARBA" id="ARBA00022833"/>
    </source>
</evidence>
<sequence length="1362" mass="152388">MVIRTANEVTDATLGLPTTNAPECLTCGAKNSTDDSQTSKDCEGHFGLINLSYTILNPHFMSEVAKFLNQICPGCKSVRRKKDKEAHSASNQLQPRNCRYCTGTYRDGYPKMKFKVSSKDVLAKTAIIAEIDEKSQNKNHRVLASDYWDIITKDPEQDGSGLQSNRRVLLPAQDETTRMYKRLIDFRGTRNELSARVLDRYKVSKARKTIKKRSAMQPNYEKQSTNDSISSVAGLNNIKELLFGKFNDHSFRMVVVGDPRIKVDEIGLPTQIADSMLISDNIHLWNWNKLEPCCDFMLNKKGQFSVSRDGQNIFIGSKDMLRTGDSIKRPLIDGDIVLINRPPSIHQHSLIALSVKVLPTNSVVSINPLICDPLRGDFDGDCLHGYVPQSVSTKVELKELVSLNKQLVDGQSGQNLLSLSQDSLTAAYLILGDGVLLNKPEMQQLQMFCSCHPILPAFTQSTFTEASFWTGKQLFSLLLPLDFDFSYATNGVRIRQGELISSSHGSSWLRNSGENLVQCLIRHCGEKALEFLNVAQEVLCEWLSRRGLSVSLSDLCLSSDTHSRENLLEDISCGLQEAEKLSDVSLLMVHQNQQFLVESCEEDDKSNYLKEHLYAARQTSAELCQASLSASKSVFRDMQNLVYKYADNNNSFIAMLKAGSKGNLPKLFQHSMCVGLQHSSTPLSFTIPQCLSCESWNDQKTVSSFYISDGTRVVSNSYIPCTAVGSSYLVGLNPLECFVHSLTNRDSCFSGQADVSGSLSKKLMLFMRDLIIGYDGTIRNCYGNQVVQFNYCTEDEDMSAAHNGDLMSGHPVGSLAACAITEAAYSALDQPVSALEPSPLMALKKVLECGVKKKTGLKSASLYLSRMLGRWVNGYEYGALEVKHHMESLVFSDVVSKVVISFSKESSTNISPWEVAKKRRLKPESIIDALYKNCNAVGVKMKVKLPTLLIENRDCPEANDQQKIDSEIWISVTESPKEFASLENLRDVVIPVLLRTVIKGFPEFKKVDILWKDESNCSKSPKRTSGQLFLRVIMSTYCERTKFWSILKEKCLRIRNIIDWECSHPDDIHDYSEAYGIDMAWQYFVNTLHSATSDIGRTILPEHLVVTANCLSVTGQFVPLHANGLAHQRKEANVHSPFMQACASNNSDCLVKAAKEGQIDSLQGNIDSLVWGQTPPIGTGCQFDIIYSGKGHELAKPTDVYSLLSSHVGSVKPNEKIKLPVKLMSDNSLSQMQFLKKHGREYLLSGMISLHSTVDEIHKFSRALSRMLQEYTTDSQLSGQDKSIAMKVLKFHPRWEDKIGTGAVEIKIGHHPEHEESRCFFVVREDGKEEDISYRKCIHNALKLINPQKAKAYHSRWLSRKT</sequence>
<evidence type="ECO:0000256" key="8">
    <source>
        <dbReference type="ARBA" id="ARBA00048552"/>
    </source>
</evidence>
<keyword evidence="4" id="KW-0548">Nucleotidyltransferase</keyword>
<dbReference type="Gene3D" id="3.10.450.40">
    <property type="match status" value="1"/>
</dbReference>
<evidence type="ECO:0000256" key="3">
    <source>
        <dbReference type="ARBA" id="ARBA00022679"/>
    </source>
</evidence>
<evidence type="ECO:0000256" key="1">
    <source>
        <dbReference type="ARBA" id="ARBA00012418"/>
    </source>
</evidence>
<dbReference type="Gene3D" id="2.40.40.20">
    <property type="match status" value="1"/>
</dbReference>
<dbReference type="EC" id="2.7.7.6" evidence="1"/>
<evidence type="ECO:0000256" key="5">
    <source>
        <dbReference type="ARBA" id="ARBA00022723"/>
    </source>
</evidence>
<proteinExistence type="predicted"/>
<dbReference type="InterPro" id="IPR042102">
    <property type="entry name" value="RNA_pol_Rpb1_3_sf"/>
</dbReference>
<dbReference type="Gene3D" id="4.10.860.120">
    <property type="entry name" value="RNA polymerase II, clamp domain"/>
    <property type="match status" value="1"/>
</dbReference>
<dbReference type="Pfam" id="PF00623">
    <property type="entry name" value="RNA_pol_Rpb1_2"/>
    <property type="match status" value="1"/>
</dbReference>
<evidence type="ECO:0000313" key="10">
    <source>
        <dbReference type="EMBL" id="KAK4486434.1"/>
    </source>
</evidence>
<dbReference type="Proteomes" id="UP001291926">
    <property type="component" value="Unassembled WGS sequence"/>
</dbReference>
<reference evidence="10 11" key="1">
    <citation type="journal article" date="2023" name="bioRxiv">
        <title>Genome report: Whole genome sequence and annotation of Penstemon davidsonii.</title>
        <authorList>
            <person name="Ostevik K.L."/>
            <person name="Alabady M."/>
            <person name="Zhang M."/>
            <person name="Rausher M.D."/>
        </authorList>
    </citation>
    <scope>NUCLEOTIDE SEQUENCE [LARGE SCALE GENOMIC DNA]</scope>
    <source>
        <strain evidence="10">DNT005</strain>
        <tissue evidence="10">Whole leaf</tissue>
    </source>
</reference>
<dbReference type="Gene3D" id="3.30.1490.180">
    <property type="entry name" value="RNA polymerase ii"/>
    <property type="match status" value="1"/>
</dbReference>
<keyword evidence="3" id="KW-0808">Transferase</keyword>
<comment type="caution">
    <text evidence="10">The sequence shown here is derived from an EMBL/GenBank/DDBJ whole genome shotgun (WGS) entry which is preliminary data.</text>
</comment>
<evidence type="ECO:0000259" key="9">
    <source>
        <dbReference type="SMART" id="SM00663"/>
    </source>
</evidence>
<protein>
    <recommendedName>
        <fullName evidence="1">DNA-directed RNA polymerase</fullName>
        <ecNumber evidence="1">2.7.7.6</ecNumber>
    </recommendedName>
</protein>
<dbReference type="InterPro" id="IPR006592">
    <property type="entry name" value="RNA_pol_N"/>
</dbReference>
<keyword evidence="5" id="KW-0479">Metal-binding</keyword>
<dbReference type="PANTHER" id="PTHR19376">
    <property type="entry name" value="DNA-DIRECTED RNA POLYMERASE"/>
    <property type="match status" value="1"/>
</dbReference>
<keyword evidence="2" id="KW-0240">DNA-directed RNA polymerase</keyword>
<feature type="domain" description="RNA polymerase N-terminal" evidence="9">
    <location>
        <begin position="164"/>
        <end position="431"/>
    </location>
</feature>
<dbReference type="InterPro" id="IPR007066">
    <property type="entry name" value="RNA_pol_Rpb1_3"/>
</dbReference>
<dbReference type="Pfam" id="PF05000">
    <property type="entry name" value="RNA_pol_Rpb1_4"/>
    <property type="match status" value="1"/>
</dbReference>
<evidence type="ECO:0000313" key="11">
    <source>
        <dbReference type="Proteomes" id="UP001291926"/>
    </source>
</evidence>
<dbReference type="Gene3D" id="1.10.274.100">
    <property type="entry name" value="RNA polymerase Rpb1, domain 3"/>
    <property type="match status" value="1"/>
</dbReference>
<accession>A0ABR0DBL9</accession>
<keyword evidence="11" id="KW-1185">Reference proteome</keyword>
<dbReference type="Gene3D" id="1.10.132.30">
    <property type="match status" value="1"/>
</dbReference>
<dbReference type="EMBL" id="JAYDYQ010002533">
    <property type="protein sequence ID" value="KAK4486434.1"/>
    <property type="molecule type" value="Genomic_DNA"/>
</dbReference>
<dbReference type="SUPFAM" id="SSF64484">
    <property type="entry name" value="beta and beta-prime subunits of DNA dependent RNA-polymerase"/>
    <property type="match status" value="1"/>
</dbReference>
<dbReference type="Pfam" id="PF11523">
    <property type="entry name" value="DUF3223"/>
    <property type="match status" value="1"/>
</dbReference>
<evidence type="ECO:0000256" key="7">
    <source>
        <dbReference type="ARBA" id="ARBA00023163"/>
    </source>
</evidence>
<evidence type="ECO:0000256" key="4">
    <source>
        <dbReference type="ARBA" id="ARBA00022695"/>
    </source>
</evidence>
<gene>
    <name evidence="10" type="ORF">RD792_009110</name>
</gene>
<dbReference type="Pfam" id="PF04983">
    <property type="entry name" value="RNA_pol_Rpb1_3"/>
    <property type="match status" value="1"/>
</dbReference>
<dbReference type="InterPro" id="IPR038120">
    <property type="entry name" value="Rpb1_funnel_sf"/>
</dbReference>
<organism evidence="10 11">
    <name type="scientific">Penstemon davidsonii</name>
    <dbReference type="NCBI Taxonomy" id="160366"/>
    <lineage>
        <taxon>Eukaryota</taxon>
        <taxon>Viridiplantae</taxon>
        <taxon>Streptophyta</taxon>
        <taxon>Embryophyta</taxon>
        <taxon>Tracheophyta</taxon>
        <taxon>Spermatophyta</taxon>
        <taxon>Magnoliopsida</taxon>
        <taxon>eudicotyledons</taxon>
        <taxon>Gunneridae</taxon>
        <taxon>Pentapetalae</taxon>
        <taxon>asterids</taxon>
        <taxon>lamiids</taxon>
        <taxon>Lamiales</taxon>
        <taxon>Plantaginaceae</taxon>
        <taxon>Cheloneae</taxon>
        <taxon>Penstemon</taxon>
    </lineage>
</organism>
<name>A0ABR0DBL9_9LAMI</name>
<keyword evidence="7" id="KW-0804">Transcription</keyword>
<evidence type="ECO:0000256" key="2">
    <source>
        <dbReference type="ARBA" id="ARBA00022478"/>
    </source>
</evidence>
<dbReference type="InterPro" id="IPR045867">
    <property type="entry name" value="DNA-dir_RpoC_beta_prime"/>
</dbReference>